<evidence type="ECO:0000256" key="2">
    <source>
        <dbReference type="PROSITE-ProRule" id="PRU00285"/>
    </source>
</evidence>
<dbReference type="Gene3D" id="2.60.40.790">
    <property type="match status" value="1"/>
</dbReference>
<evidence type="ECO:0000313" key="6">
    <source>
        <dbReference type="EMBL" id="CAF4481442.1"/>
    </source>
</evidence>
<feature type="non-terminal residue" evidence="5">
    <location>
        <position position="1"/>
    </location>
</feature>
<dbReference type="GO" id="GO:0042026">
    <property type="term" value="P:protein refolding"/>
    <property type="evidence" value="ECO:0007669"/>
    <property type="project" value="TreeGrafter"/>
</dbReference>
<evidence type="ECO:0000313" key="5">
    <source>
        <dbReference type="EMBL" id="CAF1603156.1"/>
    </source>
</evidence>
<organism evidence="5 7">
    <name type="scientific">Didymodactylos carnosus</name>
    <dbReference type="NCBI Taxonomy" id="1234261"/>
    <lineage>
        <taxon>Eukaryota</taxon>
        <taxon>Metazoa</taxon>
        <taxon>Spiralia</taxon>
        <taxon>Gnathifera</taxon>
        <taxon>Rotifera</taxon>
        <taxon>Eurotatoria</taxon>
        <taxon>Bdelloidea</taxon>
        <taxon>Philodinida</taxon>
        <taxon>Philodinidae</taxon>
        <taxon>Didymodactylos</taxon>
    </lineage>
</organism>
<comment type="similarity">
    <text evidence="2 3">Belongs to the small heat shock protein (HSP20) family.</text>
</comment>
<evidence type="ECO:0000313" key="7">
    <source>
        <dbReference type="Proteomes" id="UP000663829"/>
    </source>
</evidence>
<dbReference type="AlphaFoldDB" id="A0A816AYJ2"/>
<name>A0A816AYJ2_9BILA</name>
<gene>
    <name evidence="5" type="ORF">GPM918_LOCUS42582</name>
    <name evidence="6" type="ORF">SRO942_LOCUS43855</name>
</gene>
<dbReference type="Pfam" id="PF00011">
    <property type="entry name" value="HSP20"/>
    <property type="match status" value="1"/>
</dbReference>
<dbReference type="InterPro" id="IPR001436">
    <property type="entry name" value="Alpha-crystallin/sHSP_animal"/>
</dbReference>
<dbReference type="EMBL" id="CAJNOQ010036216">
    <property type="protein sequence ID" value="CAF1603156.1"/>
    <property type="molecule type" value="Genomic_DNA"/>
</dbReference>
<evidence type="ECO:0000256" key="1">
    <source>
        <dbReference type="ARBA" id="ARBA00023016"/>
    </source>
</evidence>
<dbReference type="InterPro" id="IPR002068">
    <property type="entry name" value="A-crystallin/Hsp20_dom"/>
</dbReference>
<comment type="caution">
    <text evidence="5">The sequence shown here is derived from an EMBL/GenBank/DDBJ whole genome shotgun (WGS) entry which is preliminary data.</text>
</comment>
<reference evidence="5" key="1">
    <citation type="submission" date="2021-02" db="EMBL/GenBank/DDBJ databases">
        <authorList>
            <person name="Nowell W R."/>
        </authorList>
    </citation>
    <scope>NUCLEOTIDE SEQUENCE</scope>
</reference>
<dbReference type="OrthoDB" id="1431247at2759"/>
<dbReference type="GO" id="GO:0009408">
    <property type="term" value="P:response to heat"/>
    <property type="evidence" value="ECO:0007669"/>
    <property type="project" value="TreeGrafter"/>
</dbReference>
<protein>
    <recommendedName>
        <fullName evidence="4">SHSP domain-containing protein</fullName>
    </recommendedName>
</protein>
<dbReference type="PROSITE" id="PS01031">
    <property type="entry name" value="SHSP"/>
    <property type="match status" value="1"/>
</dbReference>
<dbReference type="CDD" id="cd06526">
    <property type="entry name" value="metazoan_ACD"/>
    <property type="match status" value="1"/>
</dbReference>
<dbReference type="PANTHER" id="PTHR45640:SF13">
    <property type="entry name" value="HEAT SHOCK PROTEIN 22-RELATED"/>
    <property type="match status" value="1"/>
</dbReference>
<feature type="domain" description="SHSP" evidence="4">
    <location>
        <begin position="1"/>
        <end position="81"/>
    </location>
</feature>
<keyword evidence="7" id="KW-1185">Reference proteome</keyword>
<evidence type="ECO:0000259" key="4">
    <source>
        <dbReference type="PROSITE" id="PS01031"/>
    </source>
</evidence>
<accession>A0A816AYJ2</accession>
<dbReference type="GO" id="GO:0005737">
    <property type="term" value="C:cytoplasm"/>
    <property type="evidence" value="ECO:0007669"/>
    <property type="project" value="TreeGrafter"/>
</dbReference>
<sequence length="81" mass="9471">KGFYHPEQIKVSIRDNDLIVQGEHNYKDDTRSEKLSFYNSVTLPLGTQMEQLKSQLTPDGKLQIEAPFYEPTLQQIEMSRR</sequence>
<dbReference type="PANTHER" id="PTHR45640">
    <property type="entry name" value="HEAT SHOCK PROTEIN HSP-12.2-RELATED"/>
    <property type="match status" value="1"/>
</dbReference>
<proteinExistence type="inferred from homology"/>
<dbReference type="InterPro" id="IPR008978">
    <property type="entry name" value="HSP20-like_chaperone"/>
</dbReference>
<dbReference type="Proteomes" id="UP000681722">
    <property type="component" value="Unassembled WGS sequence"/>
</dbReference>
<dbReference type="SUPFAM" id="SSF49764">
    <property type="entry name" value="HSP20-like chaperones"/>
    <property type="match status" value="1"/>
</dbReference>
<dbReference type="EMBL" id="CAJOBC010102692">
    <property type="protein sequence ID" value="CAF4481442.1"/>
    <property type="molecule type" value="Genomic_DNA"/>
</dbReference>
<evidence type="ECO:0000256" key="3">
    <source>
        <dbReference type="RuleBase" id="RU003616"/>
    </source>
</evidence>
<dbReference type="GO" id="GO:0051082">
    <property type="term" value="F:unfolded protein binding"/>
    <property type="evidence" value="ECO:0007669"/>
    <property type="project" value="TreeGrafter"/>
</dbReference>
<keyword evidence="1" id="KW-0346">Stress response</keyword>
<dbReference type="GO" id="GO:0005634">
    <property type="term" value="C:nucleus"/>
    <property type="evidence" value="ECO:0007669"/>
    <property type="project" value="TreeGrafter"/>
</dbReference>
<dbReference type="Proteomes" id="UP000663829">
    <property type="component" value="Unassembled WGS sequence"/>
</dbReference>